<keyword evidence="7" id="KW-1185">Reference proteome</keyword>
<dbReference type="InterPro" id="IPR027417">
    <property type="entry name" value="P-loop_NTPase"/>
</dbReference>
<dbReference type="GO" id="GO:0008146">
    <property type="term" value="F:sulfotransferase activity"/>
    <property type="evidence" value="ECO:0007669"/>
    <property type="project" value="InterPro"/>
</dbReference>
<accession>A0A2J7ZZK4</accession>
<dbReference type="Gene3D" id="3.40.50.300">
    <property type="entry name" value="P-loop containing nucleotide triphosphate hydrolases"/>
    <property type="match status" value="1"/>
</dbReference>
<evidence type="ECO:0000313" key="7">
    <source>
        <dbReference type="Proteomes" id="UP000236333"/>
    </source>
</evidence>
<dbReference type="EC" id="2.8.2.-" evidence="4"/>
<dbReference type="InterPro" id="IPR000863">
    <property type="entry name" value="Sulfotransferase_dom"/>
</dbReference>
<dbReference type="PANTHER" id="PTHR10605:SF56">
    <property type="entry name" value="BIFUNCTIONAL HEPARAN SULFATE N-DEACETYLASE_N-SULFOTRANSFERASE"/>
    <property type="match status" value="1"/>
</dbReference>
<gene>
    <name evidence="6" type="ORF">TSOC_007996</name>
</gene>
<name>A0A2J7ZZK4_9CHLO</name>
<evidence type="ECO:0000256" key="3">
    <source>
        <dbReference type="PIRSR" id="PIRSR637359-2"/>
    </source>
</evidence>
<dbReference type="EMBL" id="PGGS01000286">
    <property type="protein sequence ID" value="PNH05695.1"/>
    <property type="molecule type" value="Genomic_DNA"/>
</dbReference>
<sequence length="248" mass="27666">CCPVALKMVNPGIKIMVVLRDPMQRALSRFVEQKRQPLFPQHKLVANHTFVSYVEEELASLQACLARAAPYRRPGGAERPAAEGGAAPAVPVGWGAGMDLGQWMEMQCYSRHTIFGWSVYDIFLGNYLAHFPPSQLLVLYTEELAETPMETLRRAEAFLGAQPHPYDTAAVTKIYNSRECYHWKCARARSDVRPLAALGAGILPDDAAFAAAVARLTAFFRPSMRRLFQWADEGRIRPVPAAWRATYG</sequence>
<evidence type="ECO:0000259" key="5">
    <source>
        <dbReference type="Pfam" id="PF00685"/>
    </source>
</evidence>
<feature type="non-terminal residue" evidence="6">
    <location>
        <position position="1"/>
    </location>
</feature>
<evidence type="ECO:0000256" key="2">
    <source>
        <dbReference type="ARBA" id="ARBA00023180"/>
    </source>
</evidence>
<dbReference type="OrthoDB" id="524083at2759"/>
<dbReference type="PANTHER" id="PTHR10605">
    <property type="entry name" value="HEPARAN SULFATE SULFOTRANSFERASE"/>
    <property type="match status" value="1"/>
</dbReference>
<reference evidence="6 7" key="1">
    <citation type="journal article" date="2017" name="Mol. Biol. Evol.">
        <title>The 4-celled Tetrabaena socialis nuclear genome reveals the essential components for genetic control of cell number at the origin of multicellularity in the volvocine lineage.</title>
        <authorList>
            <person name="Featherston J."/>
            <person name="Arakaki Y."/>
            <person name="Hanschen E.R."/>
            <person name="Ferris P.J."/>
            <person name="Michod R.E."/>
            <person name="Olson B.J.S.C."/>
            <person name="Nozaki H."/>
            <person name="Durand P.M."/>
        </authorList>
    </citation>
    <scope>NUCLEOTIDE SEQUENCE [LARGE SCALE GENOMIC DNA]</scope>
    <source>
        <strain evidence="6 7">NIES-571</strain>
    </source>
</reference>
<dbReference type="Pfam" id="PF00685">
    <property type="entry name" value="Sulfotransfer_1"/>
    <property type="match status" value="1"/>
</dbReference>
<feature type="binding site" evidence="3">
    <location>
        <position position="181"/>
    </location>
    <ligand>
        <name>3'-phosphoadenylyl sulfate</name>
        <dbReference type="ChEBI" id="CHEBI:58339"/>
    </ligand>
</feature>
<evidence type="ECO:0000256" key="4">
    <source>
        <dbReference type="RuleBase" id="RU361155"/>
    </source>
</evidence>
<comment type="similarity">
    <text evidence="4">Belongs to the sulfotransferase 1 family.</text>
</comment>
<dbReference type="AlphaFoldDB" id="A0A2J7ZZK4"/>
<organism evidence="6 7">
    <name type="scientific">Tetrabaena socialis</name>
    <dbReference type="NCBI Taxonomy" id="47790"/>
    <lineage>
        <taxon>Eukaryota</taxon>
        <taxon>Viridiplantae</taxon>
        <taxon>Chlorophyta</taxon>
        <taxon>core chlorophytes</taxon>
        <taxon>Chlorophyceae</taxon>
        <taxon>CS clade</taxon>
        <taxon>Chlamydomonadales</taxon>
        <taxon>Tetrabaenaceae</taxon>
        <taxon>Tetrabaena</taxon>
    </lineage>
</organism>
<comment type="caution">
    <text evidence="6">The sequence shown here is derived from an EMBL/GenBank/DDBJ whole genome shotgun (WGS) entry which is preliminary data.</text>
</comment>
<evidence type="ECO:0000256" key="1">
    <source>
        <dbReference type="ARBA" id="ARBA00022679"/>
    </source>
</evidence>
<feature type="domain" description="Sulfotransferase" evidence="5">
    <location>
        <begin position="8"/>
        <end position="163"/>
    </location>
</feature>
<keyword evidence="2" id="KW-0325">Glycoprotein</keyword>
<dbReference type="SUPFAM" id="SSF52540">
    <property type="entry name" value="P-loop containing nucleoside triphosphate hydrolases"/>
    <property type="match status" value="1"/>
</dbReference>
<dbReference type="InterPro" id="IPR037359">
    <property type="entry name" value="NST/OST"/>
</dbReference>
<protein>
    <recommendedName>
        <fullName evidence="4">Sulfotransferase</fullName>
        <ecNumber evidence="4">2.8.2.-</ecNumber>
    </recommendedName>
</protein>
<proteinExistence type="inferred from homology"/>
<dbReference type="Proteomes" id="UP000236333">
    <property type="component" value="Unassembled WGS sequence"/>
</dbReference>
<evidence type="ECO:0000313" key="6">
    <source>
        <dbReference type="EMBL" id="PNH05695.1"/>
    </source>
</evidence>
<keyword evidence="1 4" id="KW-0808">Transferase</keyword>